<dbReference type="EMBL" id="CAEZWE010000101">
    <property type="protein sequence ID" value="CAB4665318.1"/>
    <property type="molecule type" value="Genomic_DNA"/>
</dbReference>
<proteinExistence type="predicted"/>
<organism evidence="2">
    <name type="scientific">freshwater metagenome</name>
    <dbReference type="NCBI Taxonomy" id="449393"/>
    <lineage>
        <taxon>unclassified sequences</taxon>
        <taxon>metagenomes</taxon>
        <taxon>ecological metagenomes</taxon>
    </lineage>
</organism>
<feature type="compositionally biased region" description="Polar residues" evidence="1">
    <location>
        <begin position="127"/>
        <end position="142"/>
    </location>
</feature>
<protein>
    <submittedName>
        <fullName evidence="2">Unannotated protein</fullName>
    </submittedName>
</protein>
<feature type="region of interest" description="Disordered" evidence="1">
    <location>
        <begin position="120"/>
        <end position="142"/>
    </location>
</feature>
<accession>A0A6J6LWH2</accession>
<gene>
    <name evidence="2" type="ORF">UFOPK2169_01677</name>
</gene>
<feature type="compositionally biased region" description="Low complexity" evidence="1">
    <location>
        <begin position="69"/>
        <end position="92"/>
    </location>
</feature>
<feature type="region of interest" description="Disordered" evidence="1">
    <location>
        <begin position="1"/>
        <end position="39"/>
    </location>
</feature>
<feature type="compositionally biased region" description="Basic residues" evidence="1">
    <location>
        <begin position="25"/>
        <end position="34"/>
    </location>
</feature>
<reference evidence="2" key="1">
    <citation type="submission" date="2020-05" db="EMBL/GenBank/DDBJ databases">
        <authorList>
            <person name="Chiriac C."/>
            <person name="Salcher M."/>
            <person name="Ghai R."/>
            <person name="Kavagutti S V."/>
        </authorList>
    </citation>
    <scope>NUCLEOTIDE SEQUENCE</scope>
</reference>
<evidence type="ECO:0000313" key="2">
    <source>
        <dbReference type="EMBL" id="CAB4665318.1"/>
    </source>
</evidence>
<feature type="compositionally biased region" description="Polar residues" evidence="1">
    <location>
        <begin position="10"/>
        <end position="24"/>
    </location>
</feature>
<sequence length="142" mass="14483">MINDPLLPSRTPQRQENMTSPTPQKKSKTSRRSPARSAKILTLGLSTTAMLGMSSGYAFADMAHKEDNTTPTPTQIAPVAAPAATQQSQTTVAPVAASSPAASPAVVAPQQSAVIEVAVPSGGATPGSGNTAWKKQKSSGSK</sequence>
<feature type="region of interest" description="Disordered" evidence="1">
    <location>
        <begin position="64"/>
        <end position="92"/>
    </location>
</feature>
<name>A0A6J6LWH2_9ZZZZ</name>
<dbReference type="AlphaFoldDB" id="A0A6J6LWH2"/>
<evidence type="ECO:0000256" key="1">
    <source>
        <dbReference type="SAM" id="MobiDB-lite"/>
    </source>
</evidence>